<feature type="domain" description="ATP-grasp" evidence="5">
    <location>
        <begin position="118"/>
        <end position="315"/>
    </location>
</feature>
<proteinExistence type="predicted"/>
<evidence type="ECO:0000256" key="1">
    <source>
        <dbReference type="ARBA" id="ARBA00022598"/>
    </source>
</evidence>
<dbReference type="PANTHER" id="PTHR43585">
    <property type="entry name" value="FUMIPYRROLE BIOSYNTHESIS PROTEIN C"/>
    <property type="match status" value="1"/>
</dbReference>
<organism evidence="6 7">
    <name type="scientific">Streptomyces alkaliphilus</name>
    <dbReference type="NCBI Taxonomy" id="1472722"/>
    <lineage>
        <taxon>Bacteria</taxon>
        <taxon>Bacillati</taxon>
        <taxon>Actinomycetota</taxon>
        <taxon>Actinomycetes</taxon>
        <taxon>Kitasatosporales</taxon>
        <taxon>Streptomycetaceae</taxon>
        <taxon>Streptomyces</taxon>
    </lineage>
</organism>
<dbReference type="AlphaFoldDB" id="A0A7W3Y017"/>
<dbReference type="Gene3D" id="3.40.50.20">
    <property type="match status" value="1"/>
</dbReference>
<accession>A0A7W3Y017</accession>
<keyword evidence="3 4" id="KW-0067">ATP-binding</keyword>
<dbReference type="PROSITE" id="PS50975">
    <property type="entry name" value="ATP_GRASP"/>
    <property type="match status" value="1"/>
</dbReference>
<dbReference type="Pfam" id="PF13535">
    <property type="entry name" value="ATP-grasp_4"/>
    <property type="match status" value="1"/>
</dbReference>
<dbReference type="RefSeq" id="WP_182604683.1">
    <property type="nucleotide sequence ID" value="NZ_VKHT01000030.1"/>
</dbReference>
<comment type="caution">
    <text evidence="6">The sequence shown here is derived from an EMBL/GenBank/DDBJ whole genome shotgun (WGS) entry which is preliminary data.</text>
</comment>
<dbReference type="EMBL" id="VKHT01000030">
    <property type="protein sequence ID" value="MBB0242938.1"/>
    <property type="molecule type" value="Genomic_DNA"/>
</dbReference>
<dbReference type="Gene3D" id="3.30.470.20">
    <property type="entry name" value="ATP-grasp fold, B domain"/>
    <property type="match status" value="1"/>
</dbReference>
<dbReference type="GO" id="GO:0046872">
    <property type="term" value="F:metal ion binding"/>
    <property type="evidence" value="ECO:0007669"/>
    <property type="project" value="InterPro"/>
</dbReference>
<feature type="non-terminal residue" evidence="6">
    <location>
        <position position="351"/>
    </location>
</feature>
<sequence>MPSPKSRLVVVGSRLQAYREYAMASLAREHELMLVTSPAASWEKPHISDFRTADTTDPAALRAAVGELLSAGSGEVETGIFTWDELSLTATATVAAELGLPHMSVRAAAACRDKYTARGLLDRAGLPGVRHRLVHSVEEAGAAAREIGYPVVLKARSLAGSMGVARARDAEELAGAYETAAGVTFPGLRKAPGVLLEEFLTGPEISVDSCVENGEAVPVVVARKRLGFDPAFEEVGHLVAPWRHERWAEDVTRLVRAAHRALDITLGMTHTEIRLTPAGPRLIEINGRLGGGLIPYLGALATGVDPVSAAGALALGRSPALAASRDRCAEIRFLYPPHDGVLERLELSLIH</sequence>
<dbReference type="InterPro" id="IPR011761">
    <property type="entry name" value="ATP-grasp"/>
</dbReference>
<evidence type="ECO:0000256" key="2">
    <source>
        <dbReference type="ARBA" id="ARBA00022741"/>
    </source>
</evidence>
<keyword evidence="7" id="KW-1185">Reference proteome</keyword>
<dbReference type="GO" id="GO:0016874">
    <property type="term" value="F:ligase activity"/>
    <property type="evidence" value="ECO:0007669"/>
    <property type="project" value="UniProtKB-KW"/>
</dbReference>
<keyword evidence="2 4" id="KW-0547">Nucleotide-binding</keyword>
<gene>
    <name evidence="6" type="ORF">FNQ90_02140</name>
</gene>
<dbReference type="InterPro" id="IPR052032">
    <property type="entry name" value="ATP-dep_AA_Ligase"/>
</dbReference>
<dbReference type="SUPFAM" id="SSF56059">
    <property type="entry name" value="Glutathione synthetase ATP-binding domain-like"/>
    <property type="match status" value="1"/>
</dbReference>
<dbReference type="PANTHER" id="PTHR43585:SF2">
    <property type="entry name" value="ATP-GRASP ENZYME FSQD"/>
    <property type="match status" value="1"/>
</dbReference>
<evidence type="ECO:0000259" key="5">
    <source>
        <dbReference type="PROSITE" id="PS50975"/>
    </source>
</evidence>
<dbReference type="SMART" id="SM01209">
    <property type="entry name" value="GARS_A"/>
    <property type="match status" value="1"/>
</dbReference>
<evidence type="ECO:0000313" key="6">
    <source>
        <dbReference type="EMBL" id="MBB0242938.1"/>
    </source>
</evidence>
<evidence type="ECO:0000313" key="7">
    <source>
        <dbReference type="Proteomes" id="UP000538929"/>
    </source>
</evidence>
<evidence type="ECO:0000256" key="3">
    <source>
        <dbReference type="ARBA" id="ARBA00022840"/>
    </source>
</evidence>
<keyword evidence="1" id="KW-0436">Ligase</keyword>
<name>A0A7W3Y017_9ACTN</name>
<dbReference type="GO" id="GO:0005524">
    <property type="term" value="F:ATP binding"/>
    <property type="evidence" value="ECO:0007669"/>
    <property type="project" value="UniProtKB-UniRule"/>
</dbReference>
<reference evidence="7" key="1">
    <citation type="submission" date="2019-10" db="EMBL/GenBank/DDBJ databases">
        <title>Streptomyces sp. nov., a novel actinobacterium isolated from alkaline environment.</title>
        <authorList>
            <person name="Golinska P."/>
        </authorList>
    </citation>
    <scope>NUCLEOTIDE SEQUENCE [LARGE SCALE GENOMIC DNA]</scope>
    <source>
        <strain evidence="7">DSM 42118</strain>
    </source>
</reference>
<dbReference type="Proteomes" id="UP000538929">
    <property type="component" value="Unassembled WGS sequence"/>
</dbReference>
<evidence type="ECO:0000256" key="4">
    <source>
        <dbReference type="PROSITE-ProRule" id="PRU00409"/>
    </source>
</evidence>
<protein>
    <submittedName>
        <fullName evidence="6">ATP-grasp domain-containing protein</fullName>
    </submittedName>
</protein>